<organism evidence="2 3">
    <name type="scientific">Kingdonia uniflora</name>
    <dbReference type="NCBI Taxonomy" id="39325"/>
    <lineage>
        <taxon>Eukaryota</taxon>
        <taxon>Viridiplantae</taxon>
        <taxon>Streptophyta</taxon>
        <taxon>Embryophyta</taxon>
        <taxon>Tracheophyta</taxon>
        <taxon>Spermatophyta</taxon>
        <taxon>Magnoliopsida</taxon>
        <taxon>Ranunculales</taxon>
        <taxon>Circaeasteraceae</taxon>
        <taxon>Kingdonia</taxon>
    </lineage>
</organism>
<evidence type="ECO:0000313" key="3">
    <source>
        <dbReference type="Proteomes" id="UP000541444"/>
    </source>
</evidence>
<evidence type="ECO:0000256" key="1">
    <source>
        <dbReference type="SAM" id="MobiDB-lite"/>
    </source>
</evidence>
<accession>A0A7J7NYF2</accession>
<protein>
    <submittedName>
        <fullName evidence="2">Uncharacterized protein</fullName>
    </submittedName>
</protein>
<gene>
    <name evidence="2" type="ORF">GIB67_024837</name>
</gene>
<feature type="compositionally biased region" description="Low complexity" evidence="1">
    <location>
        <begin position="63"/>
        <end position="78"/>
    </location>
</feature>
<reference evidence="2 3" key="1">
    <citation type="journal article" date="2020" name="IScience">
        <title>Genome Sequencing of the Endangered Kingdonia uniflora (Circaeasteraceae, Ranunculales) Reveals Potential Mechanisms of Evolutionary Specialization.</title>
        <authorList>
            <person name="Sun Y."/>
            <person name="Deng T."/>
            <person name="Zhang A."/>
            <person name="Moore M.J."/>
            <person name="Landis J.B."/>
            <person name="Lin N."/>
            <person name="Zhang H."/>
            <person name="Zhang X."/>
            <person name="Huang J."/>
            <person name="Zhang X."/>
            <person name="Sun H."/>
            <person name="Wang H."/>
        </authorList>
    </citation>
    <scope>NUCLEOTIDE SEQUENCE [LARGE SCALE GENOMIC DNA]</scope>
    <source>
        <strain evidence="2">TB1705</strain>
        <tissue evidence="2">Leaf</tissue>
    </source>
</reference>
<keyword evidence="3" id="KW-1185">Reference proteome</keyword>
<dbReference type="EMBL" id="JACGCM010000440">
    <property type="protein sequence ID" value="KAF6172215.1"/>
    <property type="molecule type" value="Genomic_DNA"/>
</dbReference>
<dbReference type="AlphaFoldDB" id="A0A7J7NYF2"/>
<sequence length="86" mass="9898">MRRILLTESVRDAQRLQEVEDELAISHRKIDSIDHQLYAHLRRGRDIRVVPLPPGGGARTRQRGSYLRTRGSSTSRRGWGTGNDYE</sequence>
<name>A0A7J7NYF2_9MAGN</name>
<feature type="region of interest" description="Disordered" evidence="1">
    <location>
        <begin position="49"/>
        <end position="86"/>
    </location>
</feature>
<dbReference type="Proteomes" id="UP000541444">
    <property type="component" value="Unassembled WGS sequence"/>
</dbReference>
<comment type="caution">
    <text evidence="2">The sequence shown here is derived from an EMBL/GenBank/DDBJ whole genome shotgun (WGS) entry which is preliminary data.</text>
</comment>
<evidence type="ECO:0000313" key="2">
    <source>
        <dbReference type="EMBL" id="KAF6172215.1"/>
    </source>
</evidence>
<proteinExistence type="predicted"/>